<keyword evidence="1" id="KW-0732">Signal</keyword>
<dbReference type="Pfam" id="PF00117">
    <property type="entry name" value="GATase"/>
    <property type="match status" value="1"/>
</dbReference>
<dbReference type="GO" id="GO:0005634">
    <property type="term" value="C:nucleus"/>
    <property type="evidence" value="ECO:0007669"/>
    <property type="project" value="TreeGrafter"/>
</dbReference>
<dbReference type="GO" id="GO:0005829">
    <property type="term" value="C:cytosol"/>
    <property type="evidence" value="ECO:0007669"/>
    <property type="project" value="TreeGrafter"/>
</dbReference>
<reference evidence="3" key="1">
    <citation type="submission" date="2020-11" db="EMBL/GenBank/DDBJ databases">
        <authorList>
            <consortium name="DOE Joint Genome Institute"/>
            <person name="Ahrendt S."/>
            <person name="Riley R."/>
            <person name="Andreopoulos W."/>
            <person name="Labutti K."/>
            <person name="Pangilinan J."/>
            <person name="Ruiz-Duenas F.J."/>
            <person name="Barrasa J.M."/>
            <person name="Sanchez-Garcia M."/>
            <person name="Camarero S."/>
            <person name="Miyauchi S."/>
            <person name="Serrano A."/>
            <person name="Linde D."/>
            <person name="Babiker R."/>
            <person name="Drula E."/>
            <person name="Ayuso-Fernandez I."/>
            <person name="Pacheco R."/>
            <person name="Padilla G."/>
            <person name="Ferreira P."/>
            <person name="Barriuso J."/>
            <person name="Kellner H."/>
            <person name="Castanera R."/>
            <person name="Alfaro M."/>
            <person name="Ramirez L."/>
            <person name="Pisabarro A.G."/>
            <person name="Kuo A."/>
            <person name="Tritt A."/>
            <person name="Lipzen A."/>
            <person name="He G."/>
            <person name="Yan M."/>
            <person name="Ng V."/>
            <person name="Cullen D."/>
            <person name="Martin F."/>
            <person name="Rosso M.-N."/>
            <person name="Henrissat B."/>
            <person name="Hibbett D."/>
            <person name="Martinez A.T."/>
            <person name="Grigoriev I.V."/>
        </authorList>
    </citation>
    <scope>NUCLEOTIDE SEQUENCE</scope>
    <source>
        <strain evidence="3">CBS 506.95</strain>
    </source>
</reference>
<dbReference type="Gene3D" id="3.40.50.880">
    <property type="match status" value="1"/>
</dbReference>
<name>A0A9P6JL73_9AGAR</name>
<evidence type="ECO:0000256" key="1">
    <source>
        <dbReference type="SAM" id="SignalP"/>
    </source>
</evidence>
<sequence length="275" mass="30353">MTHTELRIALLTCGSLTGKAYAENGDYWDVYSKFMHDSCPAGTQFKFEPFDVVSKMEYPSSQDEDQYDCMMLTGSAASAYENLEWINILVDYVARIAESKPNIKLIGICFGHQIIARALGSACVPNGGKWEVGPTPIHLTDLGRRIFGSDKDTLTIQQMHRDHVPSVPPNFHLLASTAITPNQGMVKFLGNPPLDDKTSSNLPPIQIITVQGHPEFTESVVSAIIEQRAASGVIDSEAAQDAEKRRYWKTDGIDVFGQILWDVILQAKHKAALTS</sequence>
<dbReference type="PROSITE" id="PS51273">
    <property type="entry name" value="GATASE_TYPE_1"/>
    <property type="match status" value="1"/>
</dbReference>
<keyword evidence="4" id="KW-1185">Reference proteome</keyword>
<dbReference type="PANTHER" id="PTHR42695">
    <property type="entry name" value="GLUTAMINE AMIDOTRANSFERASE YLR126C-RELATED"/>
    <property type="match status" value="1"/>
</dbReference>
<evidence type="ECO:0000259" key="2">
    <source>
        <dbReference type="Pfam" id="PF00117"/>
    </source>
</evidence>
<organism evidence="3 4">
    <name type="scientific">Crepidotus variabilis</name>
    <dbReference type="NCBI Taxonomy" id="179855"/>
    <lineage>
        <taxon>Eukaryota</taxon>
        <taxon>Fungi</taxon>
        <taxon>Dikarya</taxon>
        <taxon>Basidiomycota</taxon>
        <taxon>Agaricomycotina</taxon>
        <taxon>Agaricomycetes</taxon>
        <taxon>Agaricomycetidae</taxon>
        <taxon>Agaricales</taxon>
        <taxon>Agaricineae</taxon>
        <taxon>Crepidotaceae</taxon>
        <taxon>Crepidotus</taxon>
    </lineage>
</organism>
<dbReference type="OrthoDB" id="92161at2759"/>
<keyword evidence="3" id="KW-0315">Glutamine amidotransferase</keyword>
<dbReference type="AlphaFoldDB" id="A0A9P6JL73"/>
<dbReference type="InterPro" id="IPR044992">
    <property type="entry name" value="ChyE-like"/>
</dbReference>
<dbReference type="Proteomes" id="UP000807306">
    <property type="component" value="Unassembled WGS sequence"/>
</dbReference>
<dbReference type="InterPro" id="IPR017926">
    <property type="entry name" value="GATASE"/>
</dbReference>
<gene>
    <name evidence="3" type="ORF">CPB83DRAFT_860471</name>
</gene>
<dbReference type="EMBL" id="MU157891">
    <property type="protein sequence ID" value="KAF9524926.1"/>
    <property type="molecule type" value="Genomic_DNA"/>
</dbReference>
<dbReference type="PANTHER" id="PTHR42695:SF5">
    <property type="entry name" value="GLUTAMINE AMIDOTRANSFERASE YLR126C-RELATED"/>
    <property type="match status" value="1"/>
</dbReference>
<dbReference type="SUPFAM" id="SSF52317">
    <property type="entry name" value="Class I glutamine amidotransferase-like"/>
    <property type="match status" value="1"/>
</dbReference>
<comment type="caution">
    <text evidence="3">The sequence shown here is derived from an EMBL/GenBank/DDBJ whole genome shotgun (WGS) entry which is preliminary data.</text>
</comment>
<proteinExistence type="predicted"/>
<protein>
    <submittedName>
        <fullName evidence="3">Class I glutamine amidotransferase-like protein</fullName>
    </submittedName>
</protein>
<dbReference type="InterPro" id="IPR029062">
    <property type="entry name" value="Class_I_gatase-like"/>
</dbReference>
<dbReference type="CDD" id="cd01741">
    <property type="entry name" value="GATase1_1"/>
    <property type="match status" value="1"/>
</dbReference>
<feature type="signal peptide" evidence="1">
    <location>
        <begin position="1"/>
        <end position="22"/>
    </location>
</feature>
<accession>A0A9P6JL73</accession>
<feature type="domain" description="Glutamine amidotransferase" evidence="2">
    <location>
        <begin position="62"/>
        <end position="178"/>
    </location>
</feature>
<evidence type="ECO:0000313" key="4">
    <source>
        <dbReference type="Proteomes" id="UP000807306"/>
    </source>
</evidence>
<feature type="chain" id="PRO_5040261626" evidence="1">
    <location>
        <begin position="23"/>
        <end position="275"/>
    </location>
</feature>
<evidence type="ECO:0000313" key="3">
    <source>
        <dbReference type="EMBL" id="KAF9524926.1"/>
    </source>
</evidence>